<keyword evidence="2" id="KW-0472">Membrane</keyword>
<dbReference type="PANTHER" id="PTHR23028">
    <property type="entry name" value="ACETYLTRANSFERASE"/>
    <property type="match status" value="1"/>
</dbReference>
<feature type="transmembrane region" description="Helical" evidence="2">
    <location>
        <begin position="76"/>
        <end position="98"/>
    </location>
</feature>
<evidence type="ECO:0000313" key="4">
    <source>
        <dbReference type="EMBL" id="MXO86635.1"/>
    </source>
</evidence>
<feature type="transmembrane region" description="Helical" evidence="2">
    <location>
        <begin position="158"/>
        <end position="178"/>
    </location>
</feature>
<feature type="transmembrane region" description="Helical" evidence="2">
    <location>
        <begin position="208"/>
        <end position="230"/>
    </location>
</feature>
<dbReference type="GO" id="GO:0016020">
    <property type="term" value="C:membrane"/>
    <property type="evidence" value="ECO:0007669"/>
    <property type="project" value="TreeGrafter"/>
</dbReference>
<keyword evidence="5" id="KW-1185">Reference proteome</keyword>
<dbReference type="RefSeq" id="WP_160683944.1">
    <property type="nucleotide sequence ID" value="NZ_WTYW01000003.1"/>
</dbReference>
<evidence type="ECO:0000259" key="3">
    <source>
        <dbReference type="Pfam" id="PF01757"/>
    </source>
</evidence>
<dbReference type="Proteomes" id="UP000433104">
    <property type="component" value="Unassembled WGS sequence"/>
</dbReference>
<sequence length="364" mass="40121">MTNTRSPDTSDMTPATGAAEATDAPKRDMVFPVDGRSARASSHLAILDGWRALCILLVIAGHQLPLNAILPGANDAAGAGGMAIFFTLSGFLITRFLWQRPQVKPFLIRRVLRILPLAYLAMAILYFAEGADRSVSELIANLLFYMNLPPSQLMTGGAHLWSLAVEMQFYVAVALIAALAGKRGLYVLPILALCVTGARIAAGETTSIVTWHRVDEILAGATLALLYLGAFGERAQRLFAKNNFYVLAAFALVCTFFHETPLAYARPYTVAAMVGITLYHAPRWLDRVFSSRPAAYIAKISYALYVFHVMLDHTWLGSGDVTEKYLKRPLLFAATWAAAHLSTFYWEQRFIDLAKRWSTPAKRS</sequence>
<reference evidence="4 5" key="1">
    <citation type="submission" date="2019-12" db="EMBL/GenBank/DDBJ databases">
        <title>Genomic-based taxomic classification of the family Erythrobacteraceae.</title>
        <authorList>
            <person name="Xu L."/>
        </authorList>
    </citation>
    <scope>NUCLEOTIDE SEQUENCE [LARGE SCALE GENOMIC DNA]</scope>
    <source>
        <strain evidence="4 5">MCCC 1A09962</strain>
    </source>
</reference>
<feature type="region of interest" description="Disordered" evidence="1">
    <location>
        <begin position="1"/>
        <end position="20"/>
    </location>
</feature>
<feature type="compositionally biased region" description="Polar residues" evidence="1">
    <location>
        <begin position="1"/>
        <end position="13"/>
    </location>
</feature>
<dbReference type="AlphaFoldDB" id="A0A844ZFJ4"/>
<dbReference type="GO" id="GO:0000271">
    <property type="term" value="P:polysaccharide biosynthetic process"/>
    <property type="evidence" value="ECO:0007669"/>
    <property type="project" value="TreeGrafter"/>
</dbReference>
<evidence type="ECO:0000256" key="2">
    <source>
        <dbReference type="SAM" id="Phobius"/>
    </source>
</evidence>
<accession>A0A844ZFJ4</accession>
<protein>
    <submittedName>
        <fullName evidence="4">Acyltransferase family protein</fullName>
    </submittedName>
</protein>
<organism evidence="4 5">
    <name type="scientific">Parapontixanthobacter aurantiacus</name>
    <dbReference type="NCBI Taxonomy" id="1463599"/>
    <lineage>
        <taxon>Bacteria</taxon>
        <taxon>Pseudomonadati</taxon>
        <taxon>Pseudomonadota</taxon>
        <taxon>Alphaproteobacteria</taxon>
        <taxon>Sphingomonadales</taxon>
        <taxon>Erythrobacteraceae</taxon>
        <taxon>Parapontixanthobacter</taxon>
    </lineage>
</organism>
<gene>
    <name evidence="4" type="ORF">GRI38_11425</name>
</gene>
<feature type="transmembrane region" description="Helical" evidence="2">
    <location>
        <begin position="110"/>
        <end position="128"/>
    </location>
</feature>
<dbReference type="GO" id="GO:0016747">
    <property type="term" value="F:acyltransferase activity, transferring groups other than amino-acyl groups"/>
    <property type="evidence" value="ECO:0007669"/>
    <property type="project" value="InterPro"/>
</dbReference>
<evidence type="ECO:0000313" key="5">
    <source>
        <dbReference type="Proteomes" id="UP000433104"/>
    </source>
</evidence>
<comment type="caution">
    <text evidence="4">The sequence shown here is derived from an EMBL/GenBank/DDBJ whole genome shotgun (WGS) entry which is preliminary data.</text>
</comment>
<dbReference type="PANTHER" id="PTHR23028:SF53">
    <property type="entry name" value="ACYL_TRANSF_3 DOMAIN-CONTAINING PROTEIN"/>
    <property type="match status" value="1"/>
</dbReference>
<dbReference type="InterPro" id="IPR002656">
    <property type="entry name" value="Acyl_transf_3_dom"/>
</dbReference>
<dbReference type="OrthoDB" id="9796461at2"/>
<keyword evidence="4" id="KW-0808">Transferase</keyword>
<name>A0A844ZFJ4_9SPHN</name>
<feature type="transmembrane region" description="Helical" evidence="2">
    <location>
        <begin position="242"/>
        <end position="258"/>
    </location>
</feature>
<dbReference type="InterPro" id="IPR050879">
    <property type="entry name" value="Acyltransferase_3"/>
</dbReference>
<feature type="transmembrane region" description="Helical" evidence="2">
    <location>
        <begin position="44"/>
        <end position="64"/>
    </location>
</feature>
<feature type="domain" description="Acyltransferase 3" evidence="3">
    <location>
        <begin position="46"/>
        <end position="316"/>
    </location>
</feature>
<proteinExistence type="predicted"/>
<keyword evidence="4" id="KW-0012">Acyltransferase</keyword>
<feature type="transmembrane region" description="Helical" evidence="2">
    <location>
        <begin position="185"/>
        <end position="202"/>
    </location>
</feature>
<keyword evidence="2" id="KW-1133">Transmembrane helix</keyword>
<dbReference type="Pfam" id="PF01757">
    <property type="entry name" value="Acyl_transf_3"/>
    <property type="match status" value="1"/>
</dbReference>
<keyword evidence="2" id="KW-0812">Transmembrane</keyword>
<dbReference type="EMBL" id="WTYW01000003">
    <property type="protein sequence ID" value="MXO86635.1"/>
    <property type="molecule type" value="Genomic_DNA"/>
</dbReference>
<evidence type="ECO:0000256" key="1">
    <source>
        <dbReference type="SAM" id="MobiDB-lite"/>
    </source>
</evidence>